<reference evidence="3" key="1">
    <citation type="submission" date="2020-05" db="EMBL/GenBank/DDBJ databases">
        <authorList>
            <person name="Chiriac C."/>
            <person name="Salcher M."/>
            <person name="Ghai R."/>
            <person name="Kavagutti S V."/>
        </authorList>
    </citation>
    <scope>NUCLEOTIDE SEQUENCE</scope>
</reference>
<evidence type="ECO:0000256" key="1">
    <source>
        <dbReference type="ARBA" id="ARBA00023125"/>
    </source>
</evidence>
<dbReference type="Pfam" id="PF00440">
    <property type="entry name" value="TetR_N"/>
    <property type="match status" value="1"/>
</dbReference>
<evidence type="ECO:0000313" key="5">
    <source>
        <dbReference type="EMBL" id="CAB4922075.1"/>
    </source>
</evidence>
<evidence type="ECO:0000313" key="4">
    <source>
        <dbReference type="EMBL" id="CAB4743791.1"/>
    </source>
</evidence>
<dbReference type="EMBL" id="CAFBMG010000255">
    <property type="protein sequence ID" value="CAB4922075.1"/>
    <property type="molecule type" value="Genomic_DNA"/>
</dbReference>
<organism evidence="3">
    <name type="scientific">freshwater metagenome</name>
    <dbReference type="NCBI Taxonomy" id="449393"/>
    <lineage>
        <taxon>unclassified sequences</taxon>
        <taxon>metagenomes</taxon>
        <taxon>ecological metagenomes</taxon>
    </lineage>
</organism>
<accession>A0A6J6CYV3</accession>
<name>A0A6J6CYV3_9ZZZZ</name>
<dbReference type="Gene3D" id="1.10.357.10">
    <property type="entry name" value="Tetracycline Repressor, domain 2"/>
    <property type="match status" value="1"/>
</dbReference>
<gene>
    <name evidence="3" type="ORF">UFOPK1358_01933</name>
    <name evidence="4" type="ORF">UFOPK2766_01225</name>
    <name evidence="5" type="ORF">UFOPK3519_01983</name>
</gene>
<proteinExistence type="predicted"/>
<dbReference type="SUPFAM" id="SSF46689">
    <property type="entry name" value="Homeodomain-like"/>
    <property type="match status" value="1"/>
</dbReference>
<feature type="domain" description="HTH tetR-type" evidence="2">
    <location>
        <begin position="23"/>
        <end position="82"/>
    </location>
</feature>
<dbReference type="InterPro" id="IPR001647">
    <property type="entry name" value="HTH_TetR"/>
</dbReference>
<dbReference type="PROSITE" id="PS50977">
    <property type="entry name" value="HTH_TETR_2"/>
    <property type="match status" value="1"/>
</dbReference>
<evidence type="ECO:0000313" key="3">
    <source>
        <dbReference type="EMBL" id="CAB4556244.1"/>
    </source>
</evidence>
<dbReference type="GO" id="GO:0003677">
    <property type="term" value="F:DNA binding"/>
    <property type="evidence" value="ECO:0007669"/>
    <property type="project" value="UniProtKB-KW"/>
</dbReference>
<dbReference type="AlphaFoldDB" id="A0A6J6CYV3"/>
<keyword evidence="1" id="KW-0238">DNA-binding</keyword>
<protein>
    <submittedName>
        <fullName evidence="3">Unannotated protein</fullName>
    </submittedName>
</protein>
<dbReference type="EMBL" id="CAEZSF010000272">
    <property type="protein sequence ID" value="CAB4556244.1"/>
    <property type="molecule type" value="Genomic_DNA"/>
</dbReference>
<dbReference type="InterPro" id="IPR009057">
    <property type="entry name" value="Homeodomain-like_sf"/>
</dbReference>
<dbReference type="EMBL" id="CAEZYU010000052">
    <property type="protein sequence ID" value="CAB4743791.1"/>
    <property type="molecule type" value="Genomic_DNA"/>
</dbReference>
<sequence>MNLSAAEIAAQQPCTDGRVLRGAKTRTAIVEALLDLFKQGIFAPTTKQIAEQAQTSVRSIFQHFEDMETLYADLVAVQTTRVTPLVESLCSEGSLDERVAALAAQRSDLFEQVTPARHALAGRPNNSTAITERLLDLAEVLREQLLVQFSQELDATDVHTSAERLEMLDLLWSFESWDRLRNQQELSVLKAVASLTAATHLLLP</sequence>
<evidence type="ECO:0000259" key="2">
    <source>
        <dbReference type="PROSITE" id="PS50977"/>
    </source>
</evidence>